<keyword evidence="1" id="KW-1133">Transmembrane helix</keyword>
<dbReference type="Proteomes" id="UP000199340">
    <property type="component" value="Unassembled WGS sequence"/>
</dbReference>
<dbReference type="RefSeq" id="WP_090027971.1">
    <property type="nucleotide sequence ID" value="NZ_FNEB01000002.1"/>
</dbReference>
<feature type="transmembrane region" description="Helical" evidence="1">
    <location>
        <begin position="38"/>
        <end position="58"/>
    </location>
</feature>
<evidence type="ECO:0000256" key="1">
    <source>
        <dbReference type="SAM" id="Phobius"/>
    </source>
</evidence>
<name>A0A1G8K606_9RHOB</name>
<dbReference type="Pfam" id="PF09335">
    <property type="entry name" value="VTT_dom"/>
    <property type="match status" value="1"/>
</dbReference>
<reference evidence="3 4" key="1">
    <citation type="submission" date="2016-10" db="EMBL/GenBank/DDBJ databases">
        <authorList>
            <person name="de Groot N.N."/>
        </authorList>
    </citation>
    <scope>NUCLEOTIDE SEQUENCE [LARGE SCALE GENOMIC DNA]</scope>
    <source>
        <strain evidence="3 4">DSM 28010</strain>
    </source>
</reference>
<proteinExistence type="predicted"/>
<evidence type="ECO:0000259" key="2">
    <source>
        <dbReference type="Pfam" id="PF09335"/>
    </source>
</evidence>
<dbReference type="EMBL" id="FNEB01000002">
    <property type="protein sequence ID" value="SDI38864.1"/>
    <property type="molecule type" value="Genomic_DNA"/>
</dbReference>
<dbReference type="AlphaFoldDB" id="A0A1G8K606"/>
<feature type="domain" description="VTT" evidence="2">
    <location>
        <begin position="25"/>
        <end position="137"/>
    </location>
</feature>
<feature type="transmembrane region" description="Helical" evidence="1">
    <location>
        <begin position="116"/>
        <end position="141"/>
    </location>
</feature>
<gene>
    <name evidence="3" type="ORF">SAMN05421850_102417</name>
</gene>
<evidence type="ECO:0000313" key="4">
    <source>
        <dbReference type="Proteomes" id="UP000199340"/>
    </source>
</evidence>
<organism evidence="3 4">
    <name type="scientific">Lutimaribacter saemankumensis</name>
    <dbReference type="NCBI Taxonomy" id="490829"/>
    <lineage>
        <taxon>Bacteria</taxon>
        <taxon>Pseudomonadati</taxon>
        <taxon>Pseudomonadota</taxon>
        <taxon>Alphaproteobacteria</taxon>
        <taxon>Rhodobacterales</taxon>
        <taxon>Roseobacteraceae</taxon>
        <taxon>Lutimaribacter</taxon>
    </lineage>
</organism>
<sequence length="142" mass="15458">MLALIGLFLAALLAATLFPAQSEAVLVALLLNASHPVWLLLLVATAGNVLGAILNWAIGRWLGHLGEHPRMPVSASYRARAEAWYRRWGWMSLFGSWLPFIGDPLTVVAGALREPLWRFTIVVTAAKAGRYLVLAAITLAVF</sequence>
<feature type="transmembrane region" description="Helical" evidence="1">
    <location>
        <begin position="88"/>
        <end position="110"/>
    </location>
</feature>
<keyword evidence="4" id="KW-1185">Reference proteome</keyword>
<keyword evidence="1" id="KW-0472">Membrane</keyword>
<dbReference type="PANTHER" id="PTHR42709">
    <property type="entry name" value="ALKALINE PHOSPHATASE LIKE PROTEIN"/>
    <property type="match status" value="1"/>
</dbReference>
<protein>
    <submittedName>
        <fullName evidence="3">Membrane protein YqaA, SNARE-associated domain</fullName>
    </submittedName>
</protein>
<dbReference type="OrthoDB" id="9814483at2"/>
<keyword evidence="1" id="KW-0812">Transmembrane</keyword>
<evidence type="ECO:0000313" key="3">
    <source>
        <dbReference type="EMBL" id="SDI38864.1"/>
    </source>
</evidence>
<dbReference type="PANTHER" id="PTHR42709:SF4">
    <property type="entry name" value="INNER MEMBRANE PROTEIN YQAA"/>
    <property type="match status" value="1"/>
</dbReference>
<dbReference type="InterPro" id="IPR051311">
    <property type="entry name" value="DedA_domain"/>
</dbReference>
<dbReference type="InterPro" id="IPR032816">
    <property type="entry name" value="VTT_dom"/>
</dbReference>
<accession>A0A1G8K606</accession>